<protein>
    <submittedName>
        <fullName evidence="1">Uncharacterized protein</fullName>
    </submittedName>
</protein>
<evidence type="ECO:0000313" key="2">
    <source>
        <dbReference type="Proteomes" id="UP000245647"/>
    </source>
</evidence>
<evidence type="ECO:0000313" key="1">
    <source>
        <dbReference type="EMBL" id="PWG81346.1"/>
    </source>
</evidence>
<name>A0A2U2PIV8_9SPHI</name>
<gene>
    <name evidence="1" type="ORF">DDR33_08235</name>
</gene>
<organism evidence="1 2">
    <name type="scientific">Pararcticibacter amylolyticus</name>
    <dbReference type="NCBI Taxonomy" id="2173175"/>
    <lineage>
        <taxon>Bacteria</taxon>
        <taxon>Pseudomonadati</taxon>
        <taxon>Bacteroidota</taxon>
        <taxon>Sphingobacteriia</taxon>
        <taxon>Sphingobacteriales</taxon>
        <taxon>Sphingobacteriaceae</taxon>
        <taxon>Pararcticibacter</taxon>
    </lineage>
</organism>
<comment type="caution">
    <text evidence="1">The sequence shown here is derived from an EMBL/GenBank/DDBJ whole genome shotgun (WGS) entry which is preliminary data.</text>
</comment>
<keyword evidence="2" id="KW-1185">Reference proteome</keyword>
<accession>A0A2U2PIV8</accession>
<proteinExistence type="predicted"/>
<dbReference type="Proteomes" id="UP000245647">
    <property type="component" value="Unassembled WGS sequence"/>
</dbReference>
<reference evidence="1 2" key="1">
    <citation type="submission" date="2018-04" db="EMBL/GenBank/DDBJ databases">
        <title>Pedobacter chongqingensis sp. nov., isolated from a rottenly hemp rope.</title>
        <authorList>
            <person name="Cai Y."/>
        </authorList>
    </citation>
    <scope>NUCLEOTIDE SEQUENCE [LARGE SCALE GENOMIC DNA]</scope>
    <source>
        <strain evidence="1 2">FJ4-8</strain>
    </source>
</reference>
<sequence length="1728" mass="189875">MLNQLFSPAVALGLTSGPTAPEATSFEPVDTTDMVNLLTGDLAYNLPLLEVPGPEGGYPLSLSYHAGIQPNEDASWVGLGWTLNPGAINRAVNGFPDDWYGAQSSRRDYWEGGKKSASRIGFSIPAFGGIGYLGFGLSFSNDTFLGRSFGADINGGIGIPNTPLTIGAGAGANTRGDYSAWAGIGGKWGSFSAQMNVGGGSDGWFVNGGVGIGAEYGPYAMDLGLGASVNREGVAGGFMISQRLGVLGVSMSSDGGSSFSVGGYTASTQNSKAGSISTQTKKTDVNLIFASYSRTKTRYWSNETESSFMYGSLYPGWQYYIDVPDAVAYDAYTLQEEDKNIVDDPEPNKRMGGSFPSYDQYQVTAQGLGGSMRPYRFEGEAIQQNRWEKISDNLIVQTVKYITNSSAVAFPEFRFENDFSNNYLQNYPDFMADLDSRIIAYPPPYYGPLIEDDEWAGGFSGNELAGSKYISYSVTRSDGTVSTYGNNKFITPIVNGLNRKAHTFQSGTATHIAGFAITSESGVTYHYNLPAYSYDEEMYQEFIGSPVLQFNRQTRNEGYAYTWYLTAITGPDYVDRGTVGVIDSQDYGHWISFEYGKWSDKYAWRNPSEGYYRDDDNRFRSVSMGKREVYYLNAIRTRSHTALFEKDVRYDAKGESPEIFNKNWAGSPISSESNYQNEGVFNTNSSQSLRLDKIYLLNNSDASIISPASGGSGSYIPPGRSISCSDCELHANVLDKNDVNAVGRAVLEAKAIRIIDFNYDYSLVRGTVNSYNINSPSTKYGKLTLNSVKFRGVGGADLLPSIDFQYGLDATAIKSSTGTLTSNSFITSSSAFIPGDLLETSGGDYCGVIVSKAQSGNNWVYSLKNGKFSGSGSFEVRTTKNPPYNKDQQDVWGMFKSDYSGTSNENLNRLTNPISNRATDVWSLRTIKTGLGAEISIDYEGDTYGQSILNKNRPLIISDFSSQGGNNFYYYVNTEGQNLNDLFKVGDELDMTLFKEGSGNTFTTISTSSYSIPPRITSISGDYMYIYCPVNLTNDILYGGGSGTIRTGNLKLGGNDIYYGGGIRVKSVTIDNLAGVRSTAQYGYLNRDQMMSSGVTSYEPITQEMDNVASSVTSTNTSVREEAAKVYRRELYKDMSRLLSISREVPGPGVMYEYVTVTKEVYSAMDNQTRQVPGRTVYQFEVFRKNMVGKEDVSPRRSAPKDPGLSSYYTRNLVLKKFVSNIGALKRVTAYDIYGNKLSETINHYLHDGLEGSSYSDFMNMYEQRLVAYKKQGLIKERYSEVKYVWTGSDANWDVMGTMSAREEYPAICTGQTVVDNTTGIQTSSVNQAFDFYSGAVTQKIVTDSYGNKFMQEVIPAYRRYWEMGLKMQSQLNKNMLTQEAATYTYKLDNSNAKLGLVSSAVQLWGVETPVTDGNGINIIQNDAAANGKVWRKTDAYAWIPDGQTADGLTAISNFVDFDWESVSQNAFWKKTGKVSLFDVFSKPLESIDINGIRSSSKMGYNDGRVVVSGSNVAYNEMAFAGFEDGSPVNGKLSTNVNYVSGTIASAASHSGRMSLIVAPNKTGISYILPLSALPSLGKDYVASVWFQTNANNLSAARLYYSVASTTVFATLNLQKQSRGWYLLELKIPGSLLSDPTKVLTVSCANVLGATDIFFDDFRFQPLQAQVNSYVYDALTGELTNILDNNNLFTRFEYDAVGRLTKVYKEVLGKGNMVLVKENLYNYQKKQL</sequence>
<dbReference type="EMBL" id="QEAS01000005">
    <property type="protein sequence ID" value="PWG81346.1"/>
    <property type="molecule type" value="Genomic_DNA"/>
</dbReference>